<dbReference type="InterPro" id="IPR043136">
    <property type="entry name" value="B30.2/SPRY_sf"/>
</dbReference>
<evidence type="ECO:0000259" key="5">
    <source>
        <dbReference type="PROSITE" id="PS50188"/>
    </source>
</evidence>
<dbReference type="InterPro" id="IPR003877">
    <property type="entry name" value="SPRY_dom"/>
</dbReference>
<dbReference type="SUPFAM" id="SSF49599">
    <property type="entry name" value="TRAF domain-like"/>
    <property type="match status" value="1"/>
</dbReference>
<dbReference type="InterPro" id="IPR013320">
    <property type="entry name" value="ConA-like_dom_sf"/>
</dbReference>
<evidence type="ECO:0000256" key="1">
    <source>
        <dbReference type="PROSITE-ProRule" id="PRU00175"/>
    </source>
</evidence>
<dbReference type="Gene3D" id="2.60.120.920">
    <property type="match status" value="1"/>
</dbReference>
<dbReference type="GO" id="GO:0008270">
    <property type="term" value="F:zinc ion binding"/>
    <property type="evidence" value="ECO:0007669"/>
    <property type="project" value="UniProtKB-KW"/>
</dbReference>
<dbReference type="CDD" id="cd12885">
    <property type="entry name" value="SPRY_RanBP_like"/>
    <property type="match status" value="1"/>
</dbReference>
<keyword evidence="2" id="KW-0175">Coiled coil</keyword>
<keyword evidence="1" id="KW-0479">Metal-binding</keyword>
<evidence type="ECO:0000256" key="3">
    <source>
        <dbReference type="SAM" id="MobiDB-lite"/>
    </source>
</evidence>
<dbReference type="PANTHER" id="PTHR10131">
    <property type="entry name" value="TNF RECEPTOR ASSOCIATED FACTOR"/>
    <property type="match status" value="1"/>
</dbReference>
<dbReference type="InterPro" id="IPR001841">
    <property type="entry name" value="Znf_RING"/>
</dbReference>
<protein>
    <recommendedName>
        <fullName evidence="8">SPRY-domain-containing protein</fullName>
    </recommendedName>
</protein>
<keyword evidence="1" id="KW-0862">Zinc</keyword>
<dbReference type="SUPFAM" id="SSF57850">
    <property type="entry name" value="RING/U-box"/>
    <property type="match status" value="1"/>
</dbReference>
<dbReference type="OrthoDB" id="1630758at2759"/>
<dbReference type="STRING" id="1754190.A0A1Y2F099"/>
<comment type="caution">
    <text evidence="6">The sequence shown here is derived from an EMBL/GenBank/DDBJ whole genome shotgun (WGS) entry which is preliminary data.</text>
</comment>
<dbReference type="Pfam" id="PF00622">
    <property type="entry name" value="SPRY"/>
    <property type="match status" value="1"/>
</dbReference>
<dbReference type="PANTHER" id="PTHR10131:SF94">
    <property type="entry name" value="TNF RECEPTOR-ASSOCIATED FACTOR 4"/>
    <property type="match status" value="1"/>
</dbReference>
<dbReference type="PROSITE" id="PS50089">
    <property type="entry name" value="ZF_RING_2"/>
    <property type="match status" value="1"/>
</dbReference>
<dbReference type="InterPro" id="IPR001870">
    <property type="entry name" value="B30.2/SPRY"/>
</dbReference>
<proteinExistence type="predicted"/>
<feature type="coiled-coil region" evidence="2">
    <location>
        <begin position="254"/>
        <end position="281"/>
    </location>
</feature>
<accession>A0A1Y2F099</accession>
<evidence type="ECO:0000313" key="6">
    <source>
        <dbReference type="EMBL" id="ORY76786.1"/>
    </source>
</evidence>
<dbReference type="AlphaFoldDB" id="A0A1Y2F099"/>
<feature type="domain" description="RING-type" evidence="4">
    <location>
        <begin position="41"/>
        <end position="80"/>
    </location>
</feature>
<dbReference type="InterPro" id="IPR044736">
    <property type="entry name" value="Gid1/RanBPM/SPLA_SPRY"/>
</dbReference>
<keyword evidence="7" id="KW-1185">Reference proteome</keyword>
<organism evidence="6 7">
    <name type="scientific">Neocallimastix californiae</name>
    <dbReference type="NCBI Taxonomy" id="1754190"/>
    <lineage>
        <taxon>Eukaryota</taxon>
        <taxon>Fungi</taxon>
        <taxon>Fungi incertae sedis</taxon>
        <taxon>Chytridiomycota</taxon>
        <taxon>Chytridiomycota incertae sedis</taxon>
        <taxon>Neocallimastigomycetes</taxon>
        <taxon>Neocallimastigales</taxon>
        <taxon>Neocallimastigaceae</taxon>
        <taxon>Neocallimastix</taxon>
    </lineage>
</organism>
<sequence length="480" mass="56307">MSISRLNSTVEKLWQNEKFENVESSIVLEYEDLPVMEALTCFMCKKPFTSPAVRLHCNHVFCKKDIEGFLSNGNIICPFCPKKIRQTSYVIDKNIENIMDTLRIYCPYRSLGCTWMDTRKKLKTHWKEECQYVPYTCPFENCSFNGLIKDKIEHEKNCIWRPYVCTWGKKHFQGCQKDKLEHEKTCIYQPVACGNPNCPEKNIPKCELTDHMWHCEYQTKDLDWIIKKSDYLFNLDEEKIKSLKDQCNQNDDIINYLEDSIIKLKEKIKFLEKQSDACRESKQTQFYWNPCDKAQQLQLSHNNLVVKHTGDGTWASVRAIKAIPEETDSFYFEVKILKNNESWKYSCSFGICTANSPLTQDIPPGCRNEWCIFNNGSINANHEEIEYDCKMKKNDIIGCYFDTKEGTLYFIKNGIYTNINIRNIPTDEPLFPFVGTFKGTELYTNFGKKPFTFDPSTFVTRETEQDQEQEQEQPITTDDN</sequence>
<keyword evidence="1" id="KW-0863">Zinc-finger</keyword>
<dbReference type="SMART" id="SM00449">
    <property type="entry name" value="SPRY"/>
    <property type="match status" value="1"/>
</dbReference>
<feature type="region of interest" description="Disordered" evidence="3">
    <location>
        <begin position="457"/>
        <end position="480"/>
    </location>
</feature>
<name>A0A1Y2F099_9FUNG</name>
<dbReference type="PROSITE" id="PS50188">
    <property type="entry name" value="B302_SPRY"/>
    <property type="match status" value="1"/>
</dbReference>
<dbReference type="EMBL" id="MCOG01000021">
    <property type="protein sequence ID" value="ORY76786.1"/>
    <property type="molecule type" value="Genomic_DNA"/>
</dbReference>
<dbReference type="InterPro" id="IPR013083">
    <property type="entry name" value="Znf_RING/FYVE/PHD"/>
</dbReference>
<evidence type="ECO:0008006" key="8">
    <source>
        <dbReference type="Google" id="ProtNLM"/>
    </source>
</evidence>
<evidence type="ECO:0000313" key="7">
    <source>
        <dbReference type="Proteomes" id="UP000193920"/>
    </source>
</evidence>
<reference evidence="6 7" key="1">
    <citation type="submission" date="2016-08" db="EMBL/GenBank/DDBJ databases">
        <title>A Parts List for Fungal Cellulosomes Revealed by Comparative Genomics.</title>
        <authorList>
            <consortium name="DOE Joint Genome Institute"/>
            <person name="Haitjema C.H."/>
            <person name="Gilmore S.P."/>
            <person name="Henske J.K."/>
            <person name="Solomon K.V."/>
            <person name="De Groot R."/>
            <person name="Kuo A."/>
            <person name="Mondo S.J."/>
            <person name="Salamov A.A."/>
            <person name="Labutti K."/>
            <person name="Zhao Z."/>
            <person name="Chiniquy J."/>
            <person name="Barry K."/>
            <person name="Brewer H.M."/>
            <person name="Purvine S.O."/>
            <person name="Wright A.T."/>
            <person name="Boxma B."/>
            <person name="Van Alen T."/>
            <person name="Hackstein J.H."/>
            <person name="Baker S.E."/>
            <person name="Grigoriev I.V."/>
            <person name="O'Malley M.A."/>
        </authorList>
    </citation>
    <scope>NUCLEOTIDE SEQUENCE [LARGE SCALE GENOMIC DNA]</scope>
    <source>
        <strain evidence="6 7">G1</strain>
    </source>
</reference>
<dbReference type="Proteomes" id="UP000193920">
    <property type="component" value="Unassembled WGS sequence"/>
</dbReference>
<evidence type="ECO:0000256" key="2">
    <source>
        <dbReference type="SAM" id="Coils"/>
    </source>
</evidence>
<gene>
    <name evidence="6" type="ORF">LY90DRAFT_665506</name>
</gene>
<dbReference type="SUPFAM" id="SSF49899">
    <property type="entry name" value="Concanavalin A-like lectins/glucanases"/>
    <property type="match status" value="1"/>
</dbReference>
<evidence type="ECO:0000259" key="4">
    <source>
        <dbReference type="PROSITE" id="PS50089"/>
    </source>
</evidence>
<feature type="domain" description="B30.2/SPRY" evidence="5">
    <location>
        <begin position="266"/>
        <end position="451"/>
    </location>
</feature>
<dbReference type="Gene3D" id="3.30.40.10">
    <property type="entry name" value="Zinc/RING finger domain, C3HC4 (zinc finger)"/>
    <property type="match status" value="3"/>
</dbReference>